<dbReference type="Gene3D" id="2.60.120.650">
    <property type="entry name" value="Cupin"/>
    <property type="match status" value="1"/>
</dbReference>
<keyword evidence="4" id="KW-0156">Chromatin regulator</keyword>
<dbReference type="InterPro" id="IPR041667">
    <property type="entry name" value="Cupin_8"/>
</dbReference>
<dbReference type="PANTHER" id="PTHR12461:SF106">
    <property type="entry name" value="BIFUNCTIONAL PEPTIDASE AND ARGINYL-HYDROXYLASE JMJD5"/>
    <property type="match status" value="1"/>
</dbReference>
<keyword evidence="3" id="KW-0479">Metal-binding</keyword>
<dbReference type="InterPro" id="IPR003347">
    <property type="entry name" value="JmjC_dom"/>
</dbReference>
<keyword evidence="10" id="KW-0804">Transcription</keyword>
<evidence type="ECO:0000256" key="2">
    <source>
        <dbReference type="ARBA" id="ARBA00004123"/>
    </source>
</evidence>
<feature type="domain" description="JmjC" evidence="14">
    <location>
        <begin position="419"/>
        <end position="563"/>
    </location>
</feature>
<evidence type="ECO:0000256" key="7">
    <source>
        <dbReference type="ARBA" id="ARBA00023004"/>
    </source>
</evidence>
<evidence type="ECO:0000256" key="12">
    <source>
        <dbReference type="ARBA" id="ARBA00023306"/>
    </source>
</evidence>
<keyword evidence="16" id="KW-1185">Reference proteome</keyword>
<dbReference type="GO" id="GO:0051864">
    <property type="term" value="F:histone H3K36 demethylase activity"/>
    <property type="evidence" value="ECO:0007669"/>
    <property type="project" value="TreeGrafter"/>
</dbReference>
<name>A0AA36GVJ1_CYLNA</name>
<keyword evidence="6" id="KW-0560">Oxidoreductase</keyword>
<evidence type="ECO:0000256" key="9">
    <source>
        <dbReference type="ARBA" id="ARBA00023108"/>
    </source>
</evidence>
<dbReference type="Proteomes" id="UP001176961">
    <property type="component" value="Unassembled WGS sequence"/>
</dbReference>
<dbReference type="PANTHER" id="PTHR12461">
    <property type="entry name" value="HYPOXIA-INDUCIBLE FACTOR 1 ALPHA INHIBITOR-RELATED"/>
    <property type="match status" value="1"/>
</dbReference>
<evidence type="ECO:0000256" key="5">
    <source>
        <dbReference type="ARBA" id="ARBA00022964"/>
    </source>
</evidence>
<evidence type="ECO:0000256" key="1">
    <source>
        <dbReference type="ARBA" id="ARBA00001954"/>
    </source>
</evidence>
<comment type="caution">
    <text evidence="15">The sequence shown here is derived from an EMBL/GenBank/DDBJ whole genome shotgun (WGS) entry which is preliminary data.</text>
</comment>
<dbReference type="GO" id="GO:0046872">
    <property type="term" value="F:metal ion binding"/>
    <property type="evidence" value="ECO:0007669"/>
    <property type="project" value="UniProtKB-KW"/>
</dbReference>
<evidence type="ECO:0000256" key="11">
    <source>
        <dbReference type="ARBA" id="ARBA00023242"/>
    </source>
</evidence>
<evidence type="ECO:0000313" key="16">
    <source>
        <dbReference type="Proteomes" id="UP001176961"/>
    </source>
</evidence>
<keyword evidence="11" id="KW-0539">Nucleus</keyword>
<sequence length="563" mass="63727">MLPKDKSPVSVVRFEPGCELDCDVSVFLEKEQVLTSDTTCTVFASRLRKLGTVAAACTLKIDSVYATLTNFTFADSSASNIHRELVTEVADWLSATHPQTLLVVKECCGDGDRATSRKDIQFYSILGFLSVDSSCSFLFFPPHNSKIKQLTVWENCDVDPSARAVVNKLGKIEALEYIPLVVLQYLLDSKKLGQSIVDTFAHLALQLQRVQEYGLETLSEEECLKVVREESLLLKYAWERLNTGHFSEVDLCWRKLYALISLTKAVRLVAAGQYLHAIAAVDLGLLMGDGVPEQLLQRYAQFCDRHLSVPPDIHENEVTIAVRTLPNSVPIPVLDELSKWDFFDQYFPRQEPVIVKGLNRHWPAVKNWSFNHLHKILCHRVLPVEQGSKYTDSNWAQMLMTGSQFFTTCTLPVDEKGPLYLAQHRLFHQVPELREDISLPLYCDHCEFDEVDKNCWIGPGGTISPLHTDPRENVFSQIVGRKFFRLVSPAESDKVYAFKDGLLTNTSQVDVLNPDLEKYPEFAKAKCWDGVVEGGDILYIPKGWWHLVASLTNSIAFAFWFDK</sequence>
<dbReference type="GO" id="GO:0048511">
    <property type="term" value="P:rhythmic process"/>
    <property type="evidence" value="ECO:0007669"/>
    <property type="project" value="UniProtKB-KW"/>
</dbReference>
<keyword evidence="7" id="KW-0408">Iron</keyword>
<keyword evidence="5" id="KW-0223">Dioxygenase</keyword>
<dbReference type="Pfam" id="PF24472">
    <property type="entry name" value="ARM_KDM8_N"/>
    <property type="match status" value="1"/>
</dbReference>
<accession>A0AA36GVJ1</accession>
<keyword evidence="8" id="KW-0805">Transcription regulation</keyword>
<keyword evidence="12" id="KW-0131">Cell cycle</keyword>
<comment type="subcellular location">
    <subcellularLocation>
        <location evidence="2">Nucleus</location>
    </subcellularLocation>
</comment>
<evidence type="ECO:0000256" key="6">
    <source>
        <dbReference type="ARBA" id="ARBA00023002"/>
    </source>
</evidence>
<comment type="cofactor">
    <cofactor evidence="1">
        <name>Fe(2+)</name>
        <dbReference type="ChEBI" id="CHEBI:29033"/>
    </cofactor>
</comment>
<evidence type="ECO:0000259" key="14">
    <source>
        <dbReference type="PROSITE" id="PS51184"/>
    </source>
</evidence>
<dbReference type="PROSITE" id="PS51184">
    <property type="entry name" value="JMJC"/>
    <property type="match status" value="1"/>
</dbReference>
<evidence type="ECO:0000256" key="3">
    <source>
        <dbReference type="ARBA" id="ARBA00022723"/>
    </source>
</evidence>
<evidence type="ECO:0000256" key="4">
    <source>
        <dbReference type="ARBA" id="ARBA00022853"/>
    </source>
</evidence>
<dbReference type="InterPro" id="IPR056520">
    <property type="entry name" value="ARM_KDM8_N"/>
</dbReference>
<dbReference type="Pfam" id="PF13621">
    <property type="entry name" value="Cupin_8"/>
    <property type="match status" value="1"/>
</dbReference>
<keyword evidence="9" id="KW-0090">Biological rhythms</keyword>
<organism evidence="15 16">
    <name type="scientific">Cylicocyclus nassatus</name>
    <name type="common">Nematode worm</name>
    <dbReference type="NCBI Taxonomy" id="53992"/>
    <lineage>
        <taxon>Eukaryota</taxon>
        <taxon>Metazoa</taxon>
        <taxon>Ecdysozoa</taxon>
        <taxon>Nematoda</taxon>
        <taxon>Chromadorea</taxon>
        <taxon>Rhabditida</taxon>
        <taxon>Rhabditina</taxon>
        <taxon>Rhabditomorpha</taxon>
        <taxon>Strongyloidea</taxon>
        <taxon>Strongylidae</taxon>
        <taxon>Cylicocyclus</taxon>
    </lineage>
</organism>
<dbReference type="AlphaFoldDB" id="A0AA36GVJ1"/>
<protein>
    <recommendedName>
        <fullName evidence="13">JmjC domain-containing protein 5</fullName>
    </recommendedName>
</protein>
<evidence type="ECO:0000313" key="15">
    <source>
        <dbReference type="EMBL" id="CAJ0599102.1"/>
    </source>
</evidence>
<proteinExistence type="predicted"/>
<gene>
    <name evidence="15" type="ORF">CYNAS_LOCUS11085</name>
</gene>
<dbReference type="SUPFAM" id="SSF51197">
    <property type="entry name" value="Clavaminate synthase-like"/>
    <property type="match status" value="1"/>
</dbReference>
<evidence type="ECO:0000256" key="8">
    <source>
        <dbReference type="ARBA" id="ARBA00023015"/>
    </source>
</evidence>
<dbReference type="EMBL" id="CATQJL010000223">
    <property type="protein sequence ID" value="CAJ0599102.1"/>
    <property type="molecule type" value="Genomic_DNA"/>
</dbReference>
<dbReference type="SMART" id="SM00558">
    <property type="entry name" value="JmjC"/>
    <property type="match status" value="1"/>
</dbReference>
<evidence type="ECO:0000256" key="10">
    <source>
        <dbReference type="ARBA" id="ARBA00023163"/>
    </source>
</evidence>
<reference evidence="15" key="1">
    <citation type="submission" date="2023-07" db="EMBL/GenBank/DDBJ databases">
        <authorList>
            <consortium name="CYATHOMIX"/>
        </authorList>
    </citation>
    <scope>NUCLEOTIDE SEQUENCE</scope>
    <source>
        <strain evidence="15">N/A</strain>
    </source>
</reference>
<dbReference type="GO" id="GO:0005634">
    <property type="term" value="C:nucleus"/>
    <property type="evidence" value="ECO:0007669"/>
    <property type="project" value="UniProtKB-SubCell"/>
</dbReference>
<evidence type="ECO:0000256" key="13">
    <source>
        <dbReference type="ARBA" id="ARBA00049800"/>
    </source>
</evidence>